<dbReference type="SUPFAM" id="SSF53474">
    <property type="entry name" value="alpha/beta-Hydrolases"/>
    <property type="match status" value="1"/>
</dbReference>
<name>A0ABP6GF56_9ACTN</name>
<dbReference type="Proteomes" id="UP001500886">
    <property type="component" value="Unassembled WGS sequence"/>
</dbReference>
<keyword evidence="4" id="KW-0732">Signal</keyword>
<feature type="chain" id="PRO_5046770766" evidence="4">
    <location>
        <begin position="35"/>
        <end position="409"/>
    </location>
</feature>
<reference evidence="6" key="1">
    <citation type="journal article" date="2019" name="Int. J. Syst. Evol. Microbiol.">
        <title>The Global Catalogue of Microorganisms (GCM) 10K type strain sequencing project: providing services to taxonomists for standard genome sequencing and annotation.</title>
        <authorList>
            <consortium name="The Broad Institute Genomics Platform"/>
            <consortium name="The Broad Institute Genome Sequencing Center for Infectious Disease"/>
            <person name="Wu L."/>
            <person name="Ma J."/>
        </authorList>
    </citation>
    <scope>NUCLEOTIDE SEQUENCE [LARGE SCALE GENOMIC DNA]</scope>
    <source>
        <strain evidence="6">JCM 4542</strain>
    </source>
</reference>
<dbReference type="InterPro" id="IPR029058">
    <property type="entry name" value="AB_hydrolase_fold"/>
</dbReference>
<keyword evidence="3" id="KW-0443">Lipid metabolism</keyword>
<evidence type="ECO:0000256" key="4">
    <source>
        <dbReference type="SAM" id="SignalP"/>
    </source>
</evidence>
<evidence type="ECO:0000256" key="2">
    <source>
        <dbReference type="ARBA" id="ARBA00022963"/>
    </source>
</evidence>
<organism evidence="5 6">
    <name type="scientific">Streptomyces luteosporeus</name>
    <dbReference type="NCBI Taxonomy" id="173856"/>
    <lineage>
        <taxon>Bacteria</taxon>
        <taxon>Bacillati</taxon>
        <taxon>Actinomycetota</taxon>
        <taxon>Actinomycetes</taxon>
        <taxon>Kitasatosporales</taxon>
        <taxon>Streptomycetaceae</taxon>
        <taxon>Streptomyces</taxon>
    </lineage>
</organism>
<keyword evidence="6" id="KW-1185">Reference proteome</keyword>
<gene>
    <name evidence="5" type="ORF">GCM10010315_48210</name>
</gene>
<evidence type="ECO:0000256" key="3">
    <source>
        <dbReference type="ARBA" id="ARBA00023098"/>
    </source>
</evidence>
<dbReference type="RefSeq" id="WP_344437780.1">
    <property type="nucleotide sequence ID" value="NZ_BAAASL010000020.1"/>
</dbReference>
<feature type="signal peptide" evidence="4">
    <location>
        <begin position="1"/>
        <end position="34"/>
    </location>
</feature>
<dbReference type="Pfam" id="PF03403">
    <property type="entry name" value="PAF-AH_p_II"/>
    <property type="match status" value="1"/>
</dbReference>
<evidence type="ECO:0000256" key="1">
    <source>
        <dbReference type="ARBA" id="ARBA00022801"/>
    </source>
</evidence>
<keyword evidence="2" id="KW-0442">Lipid degradation</keyword>
<protein>
    <submittedName>
        <fullName evidence="5">Lipase</fullName>
    </submittedName>
</protein>
<dbReference type="EMBL" id="BAAASL010000020">
    <property type="protein sequence ID" value="GAA2722625.1"/>
    <property type="molecule type" value="Genomic_DNA"/>
</dbReference>
<evidence type="ECO:0000313" key="6">
    <source>
        <dbReference type="Proteomes" id="UP001500886"/>
    </source>
</evidence>
<dbReference type="Gene3D" id="3.40.50.1820">
    <property type="entry name" value="alpha/beta hydrolase"/>
    <property type="match status" value="1"/>
</dbReference>
<dbReference type="PANTHER" id="PTHR10272">
    <property type="entry name" value="PLATELET-ACTIVATING FACTOR ACETYLHYDROLASE"/>
    <property type="match status" value="1"/>
</dbReference>
<sequence length="409" mass="43765">MPVNERALRRRAVVAAVALVLTGLLGVRAPHAHAAAAEVAEVQLPAPTGPYPVGTTTRHLVDTSRTDPWHPGRRAHREVMVSLWYPAAREGWRAGGPTAPYMQPRAAGHFGRGTPLGAVDWSAVRTHARPDAPVARGARVRPVLLYSPGLGDPRTWNTSLVEDLASRGYVVVTVDHTYDASEVALPGGRLATSVLPALAARRDVDPAAVLRKAMRARVDDLRFVLDRLGDRRAARLPHALAAAMDLRHVGALGHSAGGFTAVQALYEDRRVDAAVDLDGTLAFPGPGGLSAVARAGVHRPLLLMGTDAADSGEYDRQPSWLALWRHSHGAWKGNATLTGAEHGAYTDATVVLPQLARQGTVPWSAVREAVGTVRPERAVGVTRAYVAAFFDRFLRGGGALPHFPELRER</sequence>
<evidence type="ECO:0000313" key="5">
    <source>
        <dbReference type="EMBL" id="GAA2722625.1"/>
    </source>
</evidence>
<dbReference type="PANTHER" id="PTHR10272:SF0">
    <property type="entry name" value="PLATELET-ACTIVATING FACTOR ACETYLHYDROLASE"/>
    <property type="match status" value="1"/>
</dbReference>
<keyword evidence="1" id="KW-0378">Hydrolase</keyword>
<comment type="caution">
    <text evidence="5">The sequence shown here is derived from an EMBL/GenBank/DDBJ whole genome shotgun (WGS) entry which is preliminary data.</text>
</comment>
<accession>A0ABP6GF56</accession>
<proteinExistence type="predicted"/>